<sequence length="1270" mass="142075">MILTENQLDEWVLGNARDAQGVIVELVWRLVAASCPAPLERRFPLGDSIGQHGPDGVLHVNLSFDPFVPEGRSFWEVGTGLKAGDKATADYNGLVEAVPENIRRQSSFVFVTPRSGRRDWEHTWKEDAQGRWLEDRMARDEWAEVRVIDGTKLIDWIRQFPAVELWLANIIIGLPPQAVETPDQRWNLIRSIGEPPSLMPRVFLTGRDEACSKIHEIFVGNAVQLKLSTRYPDQVVDFVSAYLAEQSEEFRADAAGRCLVVSTVEGWKALSAQREKLFLIADSGLDLSGVSGTKLIQMARRAGHAVIFGGAAGGIPDPASASLHNPRSQDVKEALTHSGYGEERARSLAQKCAGNLGSLLRCLQNLSLMPEWAEGSVASELAVAMMLGTWADECSADRTIVETLTGNSYGEWIESMRVAALASGTPLIHQYGDWKFSLRFEGWYALGPRIFDEHLERFRTIAISVFTEADPQFDLPVEQRYAAAVHGKVLLHSQELRRGLAETLALLGNHANALISCKPNKAETTVSNIVYETLSGADWIRWASLGNLLPLFAEAAPSIFLKAVEDALAQENGPLEILFRQEGGGITGRTYISALLWSLETLAWDPAYLNRAVYCLAELCALDPGGQWANRPANSLRDIFLPWYPQTCASIKQRYVAVSLVVDEHPLVGWKLLLALLPSSRSSSSGTRKPEWRETIPDDWTDGVKASDYNSQVLRYAEMLVDEVTNDPARLSEVLDCIECLPLEAGERFLNYLEVKAPALLPEDDIVVLWNKLVDVISKHRRFIDSEWAMSSERINRIAETAEKLSPKSPAFIHRRLFSERDFDFYEEGGSFEEKSQRLSLRREKALVEIEALGGYVSIISFALVVKSSWRVGIAYGKIASGQVDSIILPGLINSSDRKLVSFVEGFVWGRFSSLGWSWVDQLDLLKWTSFDKGVFLSYLPFNDKTWEYVGRLLASDDDQYWRATPANFFEESENIDFAIDKLIINDRSNAALRCIGVCIHRASPFNPQLAVKALLAALRSNEPQSSIDSYQTTEIIKVLQCRSDVSLNEIVNIEWAYLPLLDKHSDGSPVFLWKKLAHEPDFFCEVIRLVFNPKHENETEDATPLDEGQQRVATNAYRLLSNWQHLPGLALSGEFDGDFFKNWISSVKEICTTSGHLEVALSMTGHCLTYAPQDPDGLWIHRSVATVLNAKDAEPMRDGYRTALYNQRGAHWVDPTGAGERVLAEGYRSKASDLEEAGYHRLSTSLRDMAESYEREAEFVVARSIKRDL</sequence>
<dbReference type="RefSeq" id="WP_124325405.1">
    <property type="nucleotide sequence ID" value="NZ_CP118137.1"/>
</dbReference>
<protein>
    <submittedName>
        <fullName evidence="1">XRE family transcriptional regulator</fullName>
    </submittedName>
</protein>
<accession>A0AAX3FXW2</accession>
<proteinExistence type="predicted"/>
<evidence type="ECO:0000313" key="1">
    <source>
        <dbReference type="EMBL" id="VEF74182.1"/>
    </source>
</evidence>
<evidence type="ECO:0000313" key="2">
    <source>
        <dbReference type="Proteomes" id="UP000277437"/>
    </source>
</evidence>
<gene>
    <name evidence="1" type="ORF">NCTC7357_02469</name>
</gene>
<dbReference type="AlphaFoldDB" id="A0AAX3FXW2"/>
<dbReference type="Proteomes" id="UP000277437">
    <property type="component" value="Chromosome"/>
</dbReference>
<reference evidence="1 2" key="1">
    <citation type="submission" date="2018-12" db="EMBL/GenBank/DDBJ databases">
        <authorList>
            <consortium name="Pathogen Informatics"/>
        </authorList>
    </citation>
    <scope>NUCLEOTIDE SEQUENCE [LARGE SCALE GENOMIC DNA]</scope>
    <source>
        <strain evidence="1 2">NCTC7357</strain>
    </source>
</reference>
<dbReference type="EMBL" id="LR134334">
    <property type="protein sequence ID" value="VEF74182.1"/>
    <property type="molecule type" value="Genomic_DNA"/>
</dbReference>
<name>A0AAX3FXW2_9PSED</name>
<organism evidence="1 2">
    <name type="scientific">Pseudomonas chlororaphis</name>
    <dbReference type="NCBI Taxonomy" id="587753"/>
    <lineage>
        <taxon>Bacteria</taxon>
        <taxon>Pseudomonadati</taxon>
        <taxon>Pseudomonadota</taxon>
        <taxon>Gammaproteobacteria</taxon>
        <taxon>Pseudomonadales</taxon>
        <taxon>Pseudomonadaceae</taxon>
        <taxon>Pseudomonas</taxon>
    </lineage>
</organism>